<sequence>MRYNSKVSTVWLYAMSSLERSAVAAAHSAPQSAVVTSVFCAELHLIPPIAASVVKVDKQATEYAINCGVHWEDGSSGYCGDTWNSTMILTTGPSTMAMLGMNEVFTRGFDCKIQDSTSALCDFYLDGDENALERGHFPYVIPDKEFPDEKFEDYIIPLTITAGFEKLAAHQIASASTTPTDTVIVKSSTIATTPATQTGSSSSPANTSPVQAPGGKSWSSPIGVNLMLVLAGLLPPLSLNVV</sequence>
<dbReference type="EMBL" id="JANJQO010000035">
    <property type="protein sequence ID" value="KAJ2983314.1"/>
    <property type="molecule type" value="Genomic_DNA"/>
</dbReference>
<name>A0ACC1NWR1_9HYPO</name>
<proteinExistence type="predicted"/>
<gene>
    <name evidence="1" type="ORF">NQ176_g778</name>
</gene>
<reference evidence="1" key="1">
    <citation type="submission" date="2022-08" db="EMBL/GenBank/DDBJ databases">
        <title>Genome Sequence of Lecanicillium fungicola.</title>
        <authorList>
            <person name="Buettner E."/>
        </authorList>
    </citation>
    <scope>NUCLEOTIDE SEQUENCE</scope>
    <source>
        <strain evidence="1">Babe33</strain>
    </source>
</reference>
<keyword evidence="2" id="KW-1185">Reference proteome</keyword>
<protein>
    <submittedName>
        <fullName evidence="1">Uncharacterized protein</fullName>
    </submittedName>
</protein>
<comment type="caution">
    <text evidence="1">The sequence shown here is derived from an EMBL/GenBank/DDBJ whole genome shotgun (WGS) entry which is preliminary data.</text>
</comment>
<dbReference type="Proteomes" id="UP001143910">
    <property type="component" value="Unassembled WGS sequence"/>
</dbReference>
<evidence type="ECO:0000313" key="1">
    <source>
        <dbReference type="EMBL" id="KAJ2983314.1"/>
    </source>
</evidence>
<evidence type="ECO:0000313" key="2">
    <source>
        <dbReference type="Proteomes" id="UP001143910"/>
    </source>
</evidence>
<organism evidence="1 2">
    <name type="scientific">Zarea fungicola</name>
    <dbReference type="NCBI Taxonomy" id="93591"/>
    <lineage>
        <taxon>Eukaryota</taxon>
        <taxon>Fungi</taxon>
        <taxon>Dikarya</taxon>
        <taxon>Ascomycota</taxon>
        <taxon>Pezizomycotina</taxon>
        <taxon>Sordariomycetes</taxon>
        <taxon>Hypocreomycetidae</taxon>
        <taxon>Hypocreales</taxon>
        <taxon>Cordycipitaceae</taxon>
        <taxon>Zarea</taxon>
    </lineage>
</organism>
<accession>A0ACC1NWR1</accession>